<dbReference type="AlphaFoldDB" id="A0A949N1W7"/>
<keyword evidence="2" id="KW-0472">Membrane</keyword>
<accession>A0A949N1W7</accession>
<evidence type="ECO:0000256" key="1">
    <source>
        <dbReference type="SAM" id="MobiDB-lite"/>
    </source>
</evidence>
<reference evidence="4" key="1">
    <citation type="submission" date="2021-06" db="EMBL/GenBank/DDBJ databases">
        <title>Sequencing of actinobacteria type strains.</title>
        <authorList>
            <person name="Nguyen G.-S."/>
            <person name="Wentzel A."/>
        </authorList>
    </citation>
    <scope>NUCLEOTIDE SEQUENCE</scope>
    <source>
        <strain evidence="4">P38-E01</strain>
    </source>
</reference>
<proteinExistence type="predicted"/>
<gene>
    <name evidence="4" type="ORF">JGS22_011960</name>
</gene>
<comment type="caution">
    <text evidence="4">The sequence shown here is derived from an EMBL/GenBank/DDBJ whole genome shotgun (WGS) entry which is preliminary data.</text>
</comment>
<name>A0A949N1W7_9ACTN</name>
<feature type="chain" id="PRO_5038845371" description="DUF4350 domain-containing protein" evidence="3">
    <location>
        <begin position="29"/>
        <end position="711"/>
    </location>
</feature>
<keyword evidence="2" id="KW-0812">Transmembrane</keyword>
<keyword evidence="5" id="KW-1185">Reference proteome</keyword>
<keyword evidence="3" id="KW-0732">Signal</keyword>
<organism evidence="4 5">
    <name type="scientific">Streptomyces tardus</name>
    <dbReference type="NCBI Taxonomy" id="2780544"/>
    <lineage>
        <taxon>Bacteria</taxon>
        <taxon>Bacillati</taxon>
        <taxon>Actinomycetota</taxon>
        <taxon>Actinomycetes</taxon>
        <taxon>Kitasatosporales</taxon>
        <taxon>Streptomycetaceae</taxon>
        <taxon>Streptomyces</taxon>
    </lineage>
</organism>
<feature type="transmembrane region" description="Helical" evidence="2">
    <location>
        <begin position="248"/>
        <end position="271"/>
    </location>
</feature>
<feature type="region of interest" description="Disordered" evidence="1">
    <location>
        <begin position="494"/>
        <end position="521"/>
    </location>
</feature>
<feature type="signal peptide" evidence="3">
    <location>
        <begin position="1"/>
        <end position="28"/>
    </location>
</feature>
<dbReference type="EMBL" id="JAELVF020000001">
    <property type="protein sequence ID" value="MBU7598310.1"/>
    <property type="molecule type" value="Genomic_DNA"/>
</dbReference>
<evidence type="ECO:0000313" key="4">
    <source>
        <dbReference type="EMBL" id="MBU7598310.1"/>
    </source>
</evidence>
<evidence type="ECO:0000256" key="3">
    <source>
        <dbReference type="SAM" id="SignalP"/>
    </source>
</evidence>
<keyword evidence="2" id="KW-1133">Transmembrane helix</keyword>
<feature type="transmembrane region" description="Helical" evidence="2">
    <location>
        <begin position="207"/>
        <end position="227"/>
    </location>
</feature>
<dbReference type="RefSeq" id="WP_211041762.1">
    <property type="nucleotide sequence ID" value="NZ_JAELVF020000001.1"/>
</dbReference>
<evidence type="ECO:0000313" key="5">
    <source>
        <dbReference type="Proteomes" id="UP000694501"/>
    </source>
</evidence>
<protein>
    <recommendedName>
        <fullName evidence="6">DUF4350 domain-containing protein</fullName>
    </recommendedName>
</protein>
<evidence type="ECO:0000256" key="2">
    <source>
        <dbReference type="SAM" id="Phobius"/>
    </source>
</evidence>
<evidence type="ECO:0008006" key="6">
    <source>
        <dbReference type="Google" id="ProtNLM"/>
    </source>
</evidence>
<sequence length="711" mass="75282">MRARRAVRLLLPLLALGWLALGTSAASAAVAAPAAPSSAQDDGYWEPTWRERAQAEFYAERLRESPVYLTDQAPRVMPRSAAPDFRAQAKRTGVPTYVLVLPYEVVTIEQRLLRAVQRELGEDGMYVLVEADGGGIGGVDVLTTSDEAREPAVRAARSASSRLPDDATALDHFRYFVDDLRDGRGPDSGDEDPDDLYADHGARQTHAVLTGIGTVLLPALVLLAGVAEVHRRSRTGEARGGRGGIRRAVVATTGGALALAVLVPFGAGALATATRAGGSPDPTARDMALRVDRVAAGLRENPVYADEEQPPPLGPKRLRALDRRIQALDVPLYVVLMPSGYDDESDGDVEAFLARVQESLGRDGLYAFVDTSGLTYGFVRLANHGARLAAEPLRQLPESVRYGADDDADGADRADADVREASLSAQLTALVEHVADTPTGPPGQPEPEYDVPDPVAENTLAPLLSGPFWTSVRVTGLVLLGLGGAWALARRRSGAVRGGSGGSDGTPEATASPYEDTPENPSARWLRAALGRELDDLQEELPKFRGSERARVQAWECLDAALLQLSEHGDWRLAKRVPETELATALVLVRAGSTALATAGGTRAQRKGVGRLCHLNPLHGRAPQLLEVTSSVAPRGSRALCGPCALLLRNPSQQKARAAADRRALRLPGSVGERSVPYSGVAGPLGSLAADGEVTVAGLVSQVKEQLGVHS</sequence>
<dbReference type="Proteomes" id="UP000694501">
    <property type="component" value="Unassembled WGS sequence"/>
</dbReference>